<reference evidence="2" key="3">
    <citation type="submission" date="2016-06" db="UniProtKB">
        <authorList>
            <consortium name="WormBaseParasite"/>
        </authorList>
    </citation>
    <scope>IDENTIFICATION</scope>
</reference>
<protein>
    <submittedName>
        <fullName evidence="2">Uncharacterized protein</fullName>
    </submittedName>
</protein>
<reference evidence="1" key="2">
    <citation type="submission" date="2014-05" db="EMBL/GenBank/DDBJ databases">
        <title>The genome and life-stage specific transcriptomes of Globodera pallida elucidate key aspects of plant parasitism by a cyst nematode.</title>
        <authorList>
            <person name="Cotton J.A."/>
            <person name="Lilley C.J."/>
            <person name="Jones L.M."/>
            <person name="Kikuchi T."/>
            <person name="Reid A.J."/>
            <person name="Thorpe P."/>
            <person name="Tsai I.J."/>
            <person name="Beasley H."/>
            <person name="Blok V."/>
            <person name="Cock P.J.A."/>
            <person name="Van den Akker S.E."/>
            <person name="Holroyd N."/>
            <person name="Hunt M."/>
            <person name="Mantelin S."/>
            <person name="Naghra H."/>
            <person name="Pain A."/>
            <person name="Palomares-Rius J.E."/>
            <person name="Zarowiecki M."/>
            <person name="Berriman M."/>
            <person name="Jones J.T."/>
            <person name="Urwin P.E."/>
        </authorList>
    </citation>
    <scope>NUCLEOTIDE SEQUENCE [LARGE SCALE GENOMIC DNA]</scope>
    <source>
        <strain evidence="1">Lindley</strain>
    </source>
</reference>
<accession>A0A183C985</accession>
<organism evidence="1 2">
    <name type="scientific">Globodera pallida</name>
    <name type="common">Potato cyst nematode worm</name>
    <name type="synonym">Heterodera pallida</name>
    <dbReference type="NCBI Taxonomy" id="36090"/>
    <lineage>
        <taxon>Eukaryota</taxon>
        <taxon>Metazoa</taxon>
        <taxon>Ecdysozoa</taxon>
        <taxon>Nematoda</taxon>
        <taxon>Chromadorea</taxon>
        <taxon>Rhabditida</taxon>
        <taxon>Tylenchina</taxon>
        <taxon>Tylenchomorpha</taxon>
        <taxon>Tylenchoidea</taxon>
        <taxon>Heteroderidae</taxon>
        <taxon>Heteroderinae</taxon>
        <taxon>Globodera</taxon>
    </lineage>
</organism>
<sequence>MGSMIRVATSVLPVPGGAICLQMRGMGSNINRAVSRCPWVILLSSGLPASSLASRVLRHTVYCLEVGGGPPVDMPNCTDYLTRNAEFQKGLIVCPENRAQLGRNNWLHLKKEEYNGIAFAIFLVKFVAGTELAGTELGGTELAGTELGGTELAGTELAGRS</sequence>
<dbReference type="AlphaFoldDB" id="A0A183C985"/>
<evidence type="ECO:0000313" key="2">
    <source>
        <dbReference type="WBParaSite" id="GPLIN_000943300"/>
    </source>
</evidence>
<evidence type="ECO:0000313" key="1">
    <source>
        <dbReference type="Proteomes" id="UP000050741"/>
    </source>
</evidence>
<name>A0A183C985_GLOPA</name>
<reference evidence="1" key="1">
    <citation type="submission" date="2013-12" db="EMBL/GenBank/DDBJ databases">
        <authorList>
            <person name="Aslett M."/>
        </authorList>
    </citation>
    <scope>NUCLEOTIDE SEQUENCE [LARGE SCALE GENOMIC DNA]</scope>
    <source>
        <strain evidence="1">Lindley</strain>
    </source>
</reference>
<proteinExistence type="predicted"/>
<dbReference type="WBParaSite" id="GPLIN_000943300">
    <property type="protein sequence ID" value="GPLIN_000943300"/>
    <property type="gene ID" value="GPLIN_000943300"/>
</dbReference>
<dbReference type="Proteomes" id="UP000050741">
    <property type="component" value="Unassembled WGS sequence"/>
</dbReference>
<keyword evidence="1" id="KW-1185">Reference proteome</keyword>